<evidence type="ECO:0000256" key="9">
    <source>
        <dbReference type="ARBA" id="ARBA00023125"/>
    </source>
</evidence>
<feature type="coiled-coil region" evidence="14">
    <location>
        <begin position="1003"/>
        <end position="1030"/>
    </location>
</feature>
<evidence type="ECO:0000256" key="14">
    <source>
        <dbReference type="SAM" id="Coils"/>
    </source>
</evidence>
<dbReference type="GO" id="GO:0008270">
    <property type="term" value="F:zinc ion binding"/>
    <property type="evidence" value="ECO:0007669"/>
    <property type="project" value="UniProtKB-UniRule"/>
</dbReference>
<dbReference type="FunFam" id="3.30.160.60:FF:001289">
    <property type="entry name" value="Zinc finger protein 574"/>
    <property type="match status" value="1"/>
</dbReference>
<feature type="domain" description="C2H2-type" evidence="16">
    <location>
        <begin position="286"/>
        <end position="313"/>
    </location>
</feature>
<name>A0A1B0CIX8_LUTLO</name>
<feature type="domain" description="C2H2-type" evidence="16">
    <location>
        <begin position="315"/>
        <end position="342"/>
    </location>
</feature>
<dbReference type="InterPro" id="IPR016024">
    <property type="entry name" value="ARM-type_fold"/>
</dbReference>
<evidence type="ECO:0000259" key="17">
    <source>
        <dbReference type="PROSITE" id="PS51915"/>
    </source>
</evidence>
<feature type="compositionally biased region" description="Polar residues" evidence="15">
    <location>
        <begin position="1073"/>
        <end position="1085"/>
    </location>
</feature>
<dbReference type="SMART" id="SM00355">
    <property type="entry name" value="ZnF_C2H2"/>
    <property type="match status" value="13"/>
</dbReference>
<feature type="binding site" evidence="13">
    <location>
        <position position="73"/>
    </location>
    <ligand>
        <name>Zn(2+)</name>
        <dbReference type="ChEBI" id="CHEBI:29105"/>
    </ligand>
</feature>
<dbReference type="PANTHER" id="PTHR14196">
    <property type="entry name" value="ODD-SKIPPED - RELATED"/>
    <property type="match status" value="1"/>
</dbReference>
<keyword evidence="4 13" id="KW-0479">Metal-binding</keyword>
<feature type="coiled-coil region" evidence="14">
    <location>
        <begin position="683"/>
        <end position="710"/>
    </location>
</feature>
<dbReference type="InterPro" id="IPR012934">
    <property type="entry name" value="Znf_AD"/>
</dbReference>
<evidence type="ECO:0000256" key="2">
    <source>
        <dbReference type="ARBA" id="ARBA00004123"/>
    </source>
</evidence>
<comment type="subcellular location">
    <subcellularLocation>
        <location evidence="2">Nucleus</location>
    </subcellularLocation>
</comment>
<evidence type="ECO:0000256" key="12">
    <source>
        <dbReference type="PROSITE-ProRule" id="PRU00042"/>
    </source>
</evidence>
<evidence type="ECO:0000256" key="6">
    <source>
        <dbReference type="ARBA" id="ARBA00022771"/>
    </source>
</evidence>
<feature type="domain" description="C2H2-type" evidence="16">
    <location>
        <begin position="836"/>
        <end position="863"/>
    </location>
</feature>
<dbReference type="GO" id="GO:0000981">
    <property type="term" value="F:DNA-binding transcription factor activity, RNA polymerase II-specific"/>
    <property type="evidence" value="ECO:0007669"/>
    <property type="project" value="TreeGrafter"/>
</dbReference>
<keyword evidence="7 13" id="KW-0862">Zinc</keyword>
<reference evidence="18" key="1">
    <citation type="submission" date="2020-05" db="UniProtKB">
        <authorList>
            <consortium name="EnsemblMetazoa"/>
        </authorList>
    </citation>
    <scope>IDENTIFICATION</scope>
    <source>
        <strain evidence="18">Jacobina</strain>
    </source>
</reference>
<dbReference type="FunFam" id="3.30.160.60:FF:000065">
    <property type="entry name" value="B-cell CLL/lymphoma 6, member B"/>
    <property type="match status" value="2"/>
</dbReference>
<feature type="compositionally biased region" description="Basic residues" evidence="15">
    <location>
        <begin position="577"/>
        <end position="591"/>
    </location>
</feature>
<dbReference type="SUPFAM" id="SSF48371">
    <property type="entry name" value="ARM repeat"/>
    <property type="match status" value="1"/>
</dbReference>
<comment type="function">
    <text evidence="1">May be involved in transcriptional regulation.</text>
</comment>
<feature type="compositionally biased region" description="Polar residues" evidence="15">
    <location>
        <begin position="753"/>
        <end position="765"/>
    </location>
</feature>
<dbReference type="PROSITE" id="PS00028">
    <property type="entry name" value="ZINC_FINGER_C2H2_1"/>
    <property type="match status" value="11"/>
</dbReference>
<feature type="domain" description="C2H2-type" evidence="16">
    <location>
        <begin position="511"/>
        <end position="538"/>
    </location>
</feature>
<dbReference type="Pfam" id="PF07776">
    <property type="entry name" value="zf-AD"/>
    <property type="match status" value="1"/>
</dbReference>
<evidence type="ECO:0000313" key="19">
    <source>
        <dbReference type="Proteomes" id="UP000092461"/>
    </source>
</evidence>
<keyword evidence="10" id="KW-0804">Transcription</keyword>
<dbReference type="Pfam" id="PF00096">
    <property type="entry name" value="zf-C2H2"/>
    <property type="match status" value="9"/>
</dbReference>
<proteinExistence type="inferred from homology"/>
<evidence type="ECO:0000256" key="7">
    <source>
        <dbReference type="ARBA" id="ARBA00022833"/>
    </source>
</evidence>
<feature type="compositionally biased region" description="Basic and acidic residues" evidence="15">
    <location>
        <begin position="1086"/>
        <end position="1104"/>
    </location>
</feature>
<dbReference type="Gene3D" id="1.25.40.180">
    <property type="match status" value="1"/>
</dbReference>
<feature type="domain" description="ZAD" evidence="17">
    <location>
        <begin position="15"/>
        <end position="100"/>
    </location>
</feature>
<feature type="region of interest" description="Disordered" evidence="15">
    <location>
        <begin position="750"/>
        <end position="772"/>
    </location>
</feature>
<evidence type="ECO:0000256" key="15">
    <source>
        <dbReference type="SAM" id="MobiDB-lite"/>
    </source>
</evidence>
<dbReference type="SUPFAM" id="SSF57667">
    <property type="entry name" value="beta-beta-alpha zinc fingers"/>
    <property type="match status" value="8"/>
</dbReference>
<evidence type="ECO:0000256" key="11">
    <source>
        <dbReference type="ARBA" id="ARBA00023242"/>
    </source>
</evidence>
<feature type="compositionally biased region" description="Basic and acidic residues" evidence="15">
    <location>
        <begin position="603"/>
        <end position="617"/>
    </location>
</feature>
<feature type="compositionally biased region" description="Acidic residues" evidence="15">
    <location>
        <begin position="627"/>
        <end position="638"/>
    </location>
</feature>
<feature type="domain" description="C2H2-type" evidence="16">
    <location>
        <begin position="343"/>
        <end position="370"/>
    </location>
</feature>
<accession>A0A1B0CIX8</accession>
<feature type="region of interest" description="Disordered" evidence="15">
    <location>
        <begin position="877"/>
        <end position="970"/>
    </location>
</feature>
<evidence type="ECO:0000256" key="10">
    <source>
        <dbReference type="ARBA" id="ARBA00023163"/>
    </source>
</evidence>
<dbReference type="EMBL" id="AJWK01013865">
    <property type="status" value="NOT_ANNOTATED_CDS"/>
    <property type="molecule type" value="Genomic_DNA"/>
</dbReference>
<organism evidence="18 19">
    <name type="scientific">Lutzomyia longipalpis</name>
    <name type="common">Sand fly</name>
    <dbReference type="NCBI Taxonomy" id="7200"/>
    <lineage>
        <taxon>Eukaryota</taxon>
        <taxon>Metazoa</taxon>
        <taxon>Ecdysozoa</taxon>
        <taxon>Arthropoda</taxon>
        <taxon>Hexapoda</taxon>
        <taxon>Insecta</taxon>
        <taxon>Pterygota</taxon>
        <taxon>Neoptera</taxon>
        <taxon>Endopterygota</taxon>
        <taxon>Diptera</taxon>
        <taxon>Nematocera</taxon>
        <taxon>Psychodoidea</taxon>
        <taxon>Psychodidae</taxon>
        <taxon>Lutzomyia</taxon>
        <taxon>Lutzomyia</taxon>
    </lineage>
</organism>
<keyword evidence="6 12" id="KW-0863">Zinc-finger</keyword>
<feature type="domain" description="C2H2-type" evidence="16">
    <location>
        <begin position="808"/>
        <end position="835"/>
    </location>
</feature>
<dbReference type="InterPro" id="IPR013087">
    <property type="entry name" value="Znf_C2H2_type"/>
</dbReference>
<feature type="compositionally biased region" description="Basic and acidic residues" evidence="15">
    <location>
        <begin position="923"/>
        <end position="937"/>
    </location>
</feature>
<comment type="similarity">
    <text evidence="3">Belongs to the krueppel C2H2-type zinc-finger protein family.</text>
</comment>
<feature type="region of interest" description="Disordered" evidence="15">
    <location>
        <begin position="165"/>
        <end position="193"/>
    </location>
</feature>
<dbReference type="SUPFAM" id="SSF57716">
    <property type="entry name" value="Glucocorticoid receptor-like (DNA-binding domain)"/>
    <property type="match status" value="1"/>
</dbReference>
<feature type="domain" description="C2H2-type" evidence="16">
    <location>
        <begin position="371"/>
        <end position="398"/>
    </location>
</feature>
<feature type="compositionally biased region" description="Acidic residues" evidence="15">
    <location>
        <begin position="1108"/>
        <end position="1177"/>
    </location>
</feature>
<dbReference type="FunFam" id="3.30.160.60:FF:000446">
    <property type="entry name" value="Zinc finger protein"/>
    <property type="match status" value="1"/>
</dbReference>
<dbReference type="VEuPathDB" id="VectorBase:LLONM1_002351"/>
<feature type="domain" description="C2H2-type" evidence="16">
    <location>
        <begin position="483"/>
        <end position="510"/>
    </location>
</feature>
<dbReference type="VEuPathDB" id="VectorBase:LLONM1_002058"/>
<dbReference type="InterPro" id="IPR036236">
    <property type="entry name" value="Znf_C2H2_sf"/>
</dbReference>
<dbReference type="VEuPathDB" id="VectorBase:LLOJ004411"/>
<feature type="compositionally biased region" description="Acidic residues" evidence="15">
    <location>
        <begin position="180"/>
        <end position="193"/>
    </location>
</feature>
<dbReference type="SMART" id="SM00868">
    <property type="entry name" value="zf-AD"/>
    <property type="match status" value="1"/>
</dbReference>
<evidence type="ECO:0000256" key="8">
    <source>
        <dbReference type="ARBA" id="ARBA00023015"/>
    </source>
</evidence>
<evidence type="ECO:0000256" key="5">
    <source>
        <dbReference type="ARBA" id="ARBA00022737"/>
    </source>
</evidence>
<dbReference type="PROSITE" id="PS51915">
    <property type="entry name" value="ZAD"/>
    <property type="match status" value="1"/>
</dbReference>
<dbReference type="Gene3D" id="3.30.160.60">
    <property type="entry name" value="Classic Zinc Finger"/>
    <property type="match status" value="12"/>
</dbReference>
<keyword evidence="9" id="KW-0238">DNA-binding</keyword>
<protein>
    <recommendedName>
        <fullName evidence="20">C2h2-type zn-finger protein</fullName>
    </recommendedName>
</protein>
<feature type="compositionally biased region" description="Basic and acidic residues" evidence="15">
    <location>
        <begin position="1225"/>
        <end position="1244"/>
    </location>
</feature>
<evidence type="ECO:0000256" key="4">
    <source>
        <dbReference type="ARBA" id="ARBA00022723"/>
    </source>
</evidence>
<dbReference type="FunFam" id="3.30.160.60:FF:001370">
    <property type="entry name" value="Zinc finger protein"/>
    <property type="match status" value="1"/>
</dbReference>
<feature type="binding site" evidence="13">
    <location>
        <position position="76"/>
    </location>
    <ligand>
        <name>Zn(2+)</name>
        <dbReference type="ChEBI" id="CHEBI:29105"/>
    </ligand>
</feature>
<dbReference type="VEuPathDB" id="VectorBase:LLONM1_001673"/>
<evidence type="ECO:0000256" key="1">
    <source>
        <dbReference type="ARBA" id="ARBA00003767"/>
    </source>
</evidence>
<feature type="compositionally biased region" description="Basic residues" evidence="15">
    <location>
        <begin position="897"/>
        <end position="911"/>
    </location>
</feature>
<dbReference type="PANTHER" id="PTHR14196:SF12">
    <property type="entry name" value="ZINC FINGER PROTEIN 208-LIKE"/>
    <property type="match status" value="1"/>
</dbReference>
<feature type="compositionally biased region" description="Acidic residues" evidence="15">
    <location>
        <begin position="947"/>
        <end position="958"/>
    </location>
</feature>
<keyword evidence="19" id="KW-1185">Reference proteome</keyword>
<keyword evidence="8" id="KW-0805">Transcription regulation</keyword>
<dbReference type="FunFam" id="3.30.160.60:FF:000110">
    <property type="entry name" value="Zinc finger protein-like"/>
    <property type="match status" value="1"/>
</dbReference>
<feature type="binding site" evidence="13">
    <location>
        <position position="17"/>
    </location>
    <ligand>
        <name>Zn(2+)</name>
        <dbReference type="ChEBI" id="CHEBI:29105"/>
    </ligand>
</feature>
<dbReference type="GO" id="GO:0005634">
    <property type="term" value="C:nucleus"/>
    <property type="evidence" value="ECO:0007669"/>
    <property type="project" value="UniProtKB-SubCell"/>
</dbReference>
<dbReference type="InterPro" id="IPR050717">
    <property type="entry name" value="C2H2-ZF_Transcription_Reg"/>
</dbReference>
<dbReference type="Proteomes" id="UP000092461">
    <property type="component" value="Unassembled WGS sequence"/>
</dbReference>
<dbReference type="PROSITE" id="PS50157">
    <property type="entry name" value="ZINC_FINGER_C2H2_2"/>
    <property type="match status" value="11"/>
</dbReference>
<evidence type="ECO:0000256" key="13">
    <source>
        <dbReference type="PROSITE-ProRule" id="PRU01263"/>
    </source>
</evidence>
<feature type="compositionally biased region" description="Basic and acidic residues" evidence="15">
    <location>
        <begin position="1178"/>
        <end position="1192"/>
    </location>
</feature>
<dbReference type="GO" id="GO:0000977">
    <property type="term" value="F:RNA polymerase II transcription regulatory region sequence-specific DNA binding"/>
    <property type="evidence" value="ECO:0007669"/>
    <property type="project" value="TreeGrafter"/>
</dbReference>
<dbReference type="EMBL" id="AJWK01013864">
    <property type="status" value="NOT_ANNOTATED_CDS"/>
    <property type="molecule type" value="Genomic_DNA"/>
</dbReference>
<evidence type="ECO:0000259" key="16">
    <source>
        <dbReference type="PROSITE" id="PS50157"/>
    </source>
</evidence>
<evidence type="ECO:0000313" key="18">
    <source>
        <dbReference type="EnsemblMetazoa" id="LLOJ004411-PA"/>
    </source>
</evidence>
<dbReference type="FunFam" id="3.30.160.60:FF:000557">
    <property type="entry name" value="zinc finger and SCAN domain-containing protein 29"/>
    <property type="match status" value="1"/>
</dbReference>
<keyword evidence="5" id="KW-0677">Repeat</keyword>
<evidence type="ECO:0008006" key="20">
    <source>
        <dbReference type="Google" id="ProtNLM"/>
    </source>
</evidence>
<feature type="region of interest" description="Disordered" evidence="15">
    <location>
        <begin position="547"/>
        <end position="651"/>
    </location>
</feature>
<feature type="compositionally biased region" description="Basic and acidic residues" evidence="15">
    <location>
        <begin position="1265"/>
        <end position="1278"/>
    </location>
</feature>
<feature type="region of interest" description="Disordered" evidence="15">
    <location>
        <begin position="1065"/>
        <end position="1278"/>
    </location>
</feature>
<dbReference type="FunFam" id="3.30.160.60:FF:000060">
    <property type="entry name" value="zinc finger protein 436"/>
    <property type="match status" value="2"/>
</dbReference>
<evidence type="ECO:0000256" key="3">
    <source>
        <dbReference type="ARBA" id="ARBA00006991"/>
    </source>
</evidence>
<feature type="domain" description="C2H2-type" evidence="16">
    <location>
        <begin position="455"/>
        <end position="482"/>
    </location>
</feature>
<feature type="compositionally biased region" description="Acidic residues" evidence="15">
    <location>
        <begin position="1193"/>
        <end position="1224"/>
    </location>
</feature>
<feature type="binding site" evidence="13">
    <location>
        <position position="20"/>
    </location>
    <ligand>
        <name>Zn(2+)</name>
        <dbReference type="ChEBI" id="CHEBI:29105"/>
    </ligand>
</feature>
<keyword evidence="14" id="KW-0175">Coiled coil</keyword>
<feature type="domain" description="C2H2-type" evidence="16">
    <location>
        <begin position="427"/>
        <end position="454"/>
    </location>
</feature>
<dbReference type="FunFam" id="3.30.160.60:FF:000072">
    <property type="entry name" value="zinc finger protein 143 isoform X1"/>
    <property type="match status" value="1"/>
</dbReference>
<feature type="domain" description="C2H2-type" evidence="16">
    <location>
        <begin position="399"/>
        <end position="426"/>
    </location>
</feature>
<keyword evidence="11" id="KW-0539">Nucleus</keyword>
<dbReference type="Pfam" id="PF13894">
    <property type="entry name" value="zf-C2H2_4"/>
    <property type="match status" value="1"/>
</dbReference>
<dbReference type="EnsemblMetazoa" id="LLOJ004411-RA">
    <property type="protein sequence ID" value="LLOJ004411-PA"/>
    <property type="gene ID" value="LLOJ004411"/>
</dbReference>
<sequence length="1365" mass="155449">MVEVWQTCMLSSFDKICRICLAESPELLSIYSKYCITLINTEIRTSEDSPTIRDMLSSIVTLNDNLELPSNVCISCVQELMRAFCFKEKCERNEGTLVACLNVPEVKKDQSVQTENASSPQPLNELTNYLKIDSSTYDGSQSYENTVTVELQETVVSDPDFTEVEVIPGGQEEPQKQDDSREDEISEHDAEEFPQEVEEYLLKDDFPHEEPIPHQEKEVLEEKEIILPIKGPYTTVVENFIETAVDTDAPAVPKKAAICTKCGSFFAMRRSLLRHQVSNKCQQRNYQCSICKRVFVRKRNLIQHMGSHSTKDKPFKCTDCPKLFATQEQLTAHEKQHKGVKKHKCKECGKCFNMGSSLKDHLRTHSGEKPFLCSICGKGFSQSTNLRQHTMRHNKMKPYKCTSCEKSFVSKGELDAHLRKHSGEHPFVCDTCGSGFTTSSSLVKHKRIHTGERPYACDFCPMRFTALGTLKNHRRTHTGERPYGCKYCHKSFAQKSDMVAHTRTHTGERPYVCRICGSTFHQSSTMKTHMKIHDKKPIICRNAPHTSVSTTEATKMGKTNKKKNVGVQNKKPTTRKELRKQKRQEKKRIKHVFFSQKKAKGVLNEKKSGKKTERTEKAVQQPIISDGSDEEIPSDDEVSLPGDNLKRPEKPVFESPMDRFIKAAEKKNKLVKEITGGSRKRRIAQLKAENEKEDRLIRQLEKKLKIDKKRGEKSVPKCFDDGFDYILELCLPENINKMYEAAKEAADLDEEANCSSSNGTKAGTSQKKENKREIRLKDAEKNICKRVFVRKRNLIQHMGSHSTKDKPFKCTDCPKLFATQEQLTAHEKQHKGVKKHKCKECGKCFNMGSSLKDHLRTHSGEKPFLCSICGKEATKMGKTNKKKNVGVQNKKPTTRKELRKQKRQEKKRIKHVFFSQKKAKGVLNEKKSGKKTERPEKAVQQPIISDGSDEEIPSDDEVSLPGDNLKRPEKPVLESPMDRFIKAAEKKNKLVKEITGGSRKRRIAQLKAENEKEDRLIRQLEKKLKIDKKRGEKSVPKCFDDGFDYILELCLPENINKMYEAAKEAADLDEEANCSSSNGTKAGTSQKKENKREIRLKDAEKKYFGNDSELESIDSELEEADEDALENGEGSEDDEDASDIDGGSEDDESASENGENSEEGEFSDENNEEASESESEDNDRSHRYVRAPKYDSDESNQEDFDEDFEENSEQSDVENVEEDDDEEDLSGKEENWEDIYGRKRDKEGNVVTDPVTNGKYIPPHLRAKKPTETSESPEKSEKIQRLRKQLKGWLNRLAEANLVKIAKDTEDLYMKNSRHDMNHTLCSLILESIVTPTAAAERMVLEHCLFIAVLHANVGNEVGAHFLEA</sequence>